<dbReference type="RefSeq" id="WP_091132355.1">
    <property type="nucleotide sequence ID" value="NZ_FMVC01000003.1"/>
</dbReference>
<accession>A0ABY0LQ86</accession>
<name>A0ABY0LQ86_9FLAO</name>
<organism evidence="1 2">
    <name type="scientific">Flavobacterium anhuiense</name>
    <dbReference type="NCBI Taxonomy" id="459526"/>
    <lineage>
        <taxon>Bacteria</taxon>
        <taxon>Pseudomonadati</taxon>
        <taxon>Bacteroidota</taxon>
        <taxon>Flavobacteriia</taxon>
        <taxon>Flavobacteriales</taxon>
        <taxon>Flavobacteriaceae</taxon>
        <taxon>Flavobacterium</taxon>
    </lineage>
</organism>
<evidence type="ECO:0000313" key="2">
    <source>
        <dbReference type="Proteomes" id="UP000199307"/>
    </source>
</evidence>
<dbReference type="Proteomes" id="UP000199307">
    <property type="component" value="Unassembled WGS sequence"/>
</dbReference>
<sequence length="480" mass="54650">MSRIRIVGGTITKNSSGNHYMYSDGNITFNATGFIHETAESHTYGFPINAPKPELPAKCIVHFRPKKNWLGEDYGFDWMRIGDSNLINGQTTFGDNNYKNIVAKQYTDNTFGTLVTDRNECYGIFKNDQILYNKLTNIYDAHNIPWKEIDDGTGNCVPEQYYCSWLSMYPNTKATISLIIDVEEEPDLLRFEDNKYFTITPKEIIIKGKGKKALANHITIECLQEFNSDQNIIINAIKEDENCVEQKLLAGKLNVWANNSAKQKRAKVLLVEVLTPDFSDPLKIKKGNLLGQKELFENYLKQALIETDVAITQVDVSADPKFQTGGHYVANSQIVSHYPAGSYPTGFLALENYLYDKIKTNLKTIDPTSENKYDDYYKAFYFGESGGQLKSNGMISGLNGYATGKNVVLFLTKNDQTAAHEFLHSFNLPHSFTNEEADSDAIFTYRYATTENILDYSHHIPQTRYSLWKWQWQKANQSLI</sequence>
<dbReference type="EMBL" id="FMVC01000003">
    <property type="protein sequence ID" value="SCY49484.1"/>
    <property type="molecule type" value="Genomic_DNA"/>
</dbReference>
<evidence type="ECO:0000313" key="1">
    <source>
        <dbReference type="EMBL" id="SCY49484.1"/>
    </source>
</evidence>
<proteinExistence type="predicted"/>
<keyword evidence="2" id="KW-1185">Reference proteome</keyword>
<protein>
    <submittedName>
        <fullName evidence="1">Uncharacterized protein</fullName>
    </submittedName>
</protein>
<comment type="caution">
    <text evidence="1">The sequence shown here is derived from an EMBL/GenBank/DDBJ whole genome shotgun (WGS) entry which is preliminary data.</text>
</comment>
<gene>
    <name evidence="1" type="ORF">SAMN02927916_2296</name>
</gene>
<reference evidence="1 2" key="1">
    <citation type="submission" date="2016-10" db="EMBL/GenBank/DDBJ databases">
        <authorList>
            <person name="Varghese N."/>
            <person name="Submissions S."/>
        </authorList>
    </citation>
    <scope>NUCLEOTIDE SEQUENCE [LARGE SCALE GENOMIC DNA]</scope>
    <source>
        <strain evidence="1 2">CGMCC 1.6859</strain>
    </source>
</reference>